<dbReference type="PANTHER" id="PTHR36154">
    <property type="entry name" value="DNA-BINDING TRANSCRIPTIONAL ACTIVATOR ALPA"/>
    <property type="match status" value="1"/>
</dbReference>
<dbReference type="RefSeq" id="WP_167495342.1">
    <property type="nucleotide sequence ID" value="NZ_BJLH01000004.1"/>
</dbReference>
<dbReference type="Proteomes" id="UP000318242">
    <property type="component" value="Unassembled WGS sequence"/>
</dbReference>
<evidence type="ECO:0000313" key="2">
    <source>
        <dbReference type="Proteomes" id="UP000318242"/>
    </source>
</evidence>
<evidence type="ECO:0000313" key="1">
    <source>
        <dbReference type="EMBL" id="GEA59764.1"/>
    </source>
</evidence>
<accession>A0A4Y3ILW9</accession>
<dbReference type="Gene3D" id="1.10.238.160">
    <property type="match status" value="2"/>
</dbReference>
<organism evidence="1 2">
    <name type="scientific">Vibrio comitans NBRC 102076</name>
    <dbReference type="NCBI Taxonomy" id="1219078"/>
    <lineage>
        <taxon>Bacteria</taxon>
        <taxon>Pseudomonadati</taxon>
        <taxon>Pseudomonadota</taxon>
        <taxon>Gammaproteobacteria</taxon>
        <taxon>Vibrionales</taxon>
        <taxon>Vibrionaceae</taxon>
        <taxon>Vibrio</taxon>
    </lineage>
</organism>
<dbReference type="AlphaFoldDB" id="A0A4Y3ILW9"/>
<name>A0A4Y3ILW9_9VIBR</name>
<gene>
    <name evidence="1" type="ORF">VCO01S_09570</name>
</gene>
<dbReference type="InterPro" id="IPR052931">
    <property type="entry name" value="Prophage_regulatory_activator"/>
</dbReference>
<protein>
    <submittedName>
        <fullName evidence="1">Uncharacterized protein</fullName>
    </submittedName>
</protein>
<dbReference type="InterPro" id="IPR010260">
    <property type="entry name" value="AlpA"/>
</dbReference>
<sequence>MNNKVKIVNIRHLVIACALSRSTINTLMKQESFPAPIQILGRAKRWDIGEVEYWMRERIVERNHSKKKCYEYYCLENENRPLRFHSIASLRAEFDLARSTVYDMMKNEGFPYPVQLSARRVGWVESEVIDWHDRKKSKRKT</sequence>
<dbReference type="Pfam" id="PF05930">
    <property type="entry name" value="Phage_AlpA"/>
    <property type="match status" value="2"/>
</dbReference>
<comment type="caution">
    <text evidence="1">The sequence shown here is derived from an EMBL/GenBank/DDBJ whole genome shotgun (WGS) entry which is preliminary data.</text>
</comment>
<dbReference type="PANTHER" id="PTHR36154:SF1">
    <property type="entry name" value="DNA-BINDING TRANSCRIPTIONAL ACTIVATOR ALPA"/>
    <property type="match status" value="1"/>
</dbReference>
<keyword evidence="2" id="KW-1185">Reference proteome</keyword>
<proteinExistence type="predicted"/>
<dbReference type="EMBL" id="BJLH01000004">
    <property type="protein sequence ID" value="GEA59764.1"/>
    <property type="molecule type" value="Genomic_DNA"/>
</dbReference>
<reference evidence="1 2" key="1">
    <citation type="submission" date="2019-06" db="EMBL/GenBank/DDBJ databases">
        <title>Whole genome shotgun sequence of Vibrio comitans NBRC 102076.</title>
        <authorList>
            <person name="Hosoyama A."/>
            <person name="Uohara A."/>
            <person name="Ohji S."/>
            <person name="Ichikawa N."/>
        </authorList>
    </citation>
    <scope>NUCLEOTIDE SEQUENCE [LARGE SCALE GENOMIC DNA]</scope>
    <source>
        <strain evidence="1 2">NBRC 102076</strain>
    </source>
</reference>